<evidence type="ECO:0000259" key="4">
    <source>
        <dbReference type="SMART" id="SM00014"/>
    </source>
</evidence>
<organism evidence="5 6">
    <name type="scientific">Shewanella surugensis</name>
    <dbReference type="NCBI Taxonomy" id="212020"/>
    <lineage>
        <taxon>Bacteria</taxon>
        <taxon>Pseudomonadati</taxon>
        <taxon>Pseudomonadota</taxon>
        <taxon>Gammaproteobacteria</taxon>
        <taxon>Alteromonadales</taxon>
        <taxon>Shewanellaceae</taxon>
        <taxon>Shewanella</taxon>
    </lineage>
</organism>
<keyword evidence="6" id="KW-1185">Reference proteome</keyword>
<sequence>MEKQIIIVYFFIVFFCAPVFSENKKLTQFGYYGQVGVPLTAAIISLYDEDYIGFGEVIEGAVFTSLATYALKYTVREERPDESDKLSFPSGHTSSAAQGAAYLQFKYGWKYGLPAYAITGLVGYSRVQANKHYWHDVIAGALLGTAIQYAVTVKGYSFVSIAPYVGDDEVGLFVSAKF</sequence>
<evidence type="ECO:0000256" key="3">
    <source>
        <dbReference type="ARBA" id="ARBA00047594"/>
    </source>
</evidence>
<dbReference type="RefSeq" id="WP_248943440.1">
    <property type="nucleotide sequence ID" value="NZ_JAKIKS010000300.1"/>
</dbReference>
<dbReference type="Proteomes" id="UP001203423">
    <property type="component" value="Unassembled WGS sequence"/>
</dbReference>
<dbReference type="EMBL" id="JAKIKS010000300">
    <property type="protein sequence ID" value="MCL1128018.1"/>
    <property type="molecule type" value="Genomic_DNA"/>
</dbReference>
<dbReference type="PANTHER" id="PTHR14969">
    <property type="entry name" value="SPHINGOSINE-1-PHOSPHATE PHOSPHOHYDROLASE"/>
    <property type="match status" value="1"/>
</dbReference>
<evidence type="ECO:0000313" key="6">
    <source>
        <dbReference type="Proteomes" id="UP001203423"/>
    </source>
</evidence>
<dbReference type="InterPro" id="IPR000326">
    <property type="entry name" value="PAP2/HPO"/>
</dbReference>
<comment type="caution">
    <text evidence="5">The sequence shown here is derived from an EMBL/GenBank/DDBJ whole genome shotgun (WGS) entry which is preliminary data.</text>
</comment>
<dbReference type="CDD" id="cd03394">
    <property type="entry name" value="PAP2_like_5"/>
    <property type="match status" value="1"/>
</dbReference>
<proteinExistence type="predicted"/>
<dbReference type="PANTHER" id="PTHR14969:SF13">
    <property type="entry name" value="AT30094P"/>
    <property type="match status" value="1"/>
</dbReference>
<dbReference type="InterPro" id="IPR036938">
    <property type="entry name" value="PAP2/HPO_sf"/>
</dbReference>
<evidence type="ECO:0000313" key="5">
    <source>
        <dbReference type="EMBL" id="MCL1128018.1"/>
    </source>
</evidence>
<dbReference type="EC" id="3.6.1.27" evidence="1"/>
<protein>
    <recommendedName>
        <fullName evidence="1">undecaprenyl-diphosphate phosphatase</fullName>
        <ecNumber evidence="1">3.6.1.27</ecNumber>
    </recommendedName>
    <alternativeName>
        <fullName evidence="2">Undecaprenyl pyrophosphate phosphatase</fullName>
    </alternativeName>
</protein>
<reference evidence="5 6" key="1">
    <citation type="submission" date="2022-01" db="EMBL/GenBank/DDBJ databases">
        <title>Whole genome-based taxonomy of the Shewanellaceae.</title>
        <authorList>
            <person name="Martin-Rodriguez A.J."/>
        </authorList>
    </citation>
    <scope>NUCLEOTIDE SEQUENCE [LARGE SCALE GENOMIC DNA]</scope>
    <source>
        <strain evidence="5 6">DSM 17177</strain>
    </source>
</reference>
<comment type="catalytic activity">
    <reaction evidence="3">
        <text>di-trans,octa-cis-undecaprenyl diphosphate + H2O = di-trans,octa-cis-undecaprenyl phosphate + phosphate + H(+)</text>
        <dbReference type="Rhea" id="RHEA:28094"/>
        <dbReference type="ChEBI" id="CHEBI:15377"/>
        <dbReference type="ChEBI" id="CHEBI:15378"/>
        <dbReference type="ChEBI" id="CHEBI:43474"/>
        <dbReference type="ChEBI" id="CHEBI:58405"/>
        <dbReference type="ChEBI" id="CHEBI:60392"/>
        <dbReference type="EC" id="3.6.1.27"/>
    </reaction>
</comment>
<accession>A0ABT0LK06</accession>
<name>A0ABT0LK06_9GAMM</name>
<feature type="domain" description="Phosphatidic acid phosphatase type 2/haloperoxidase" evidence="4">
    <location>
        <begin position="54"/>
        <end position="152"/>
    </location>
</feature>
<gene>
    <name evidence="5" type="ORF">L2764_27135</name>
</gene>
<dbReference type="SMART" id="SM00014">
    <property type="entry name" value="acidPPc"/>
    <property type="match status" value="1"/>
</dbReference>
<dbReference type="SUPFAM" id="SSF48317">
    <property type="entry name" value="Acid phosphatase/Vanadium-dependent haloperoxidase"/>
    <property type="match status" value="1"/>
</dbReference>
<dbReference type="Gene3D" id="1.20.144.10">
    <property type="entry name" value="Phosphatidic acid phosphatase type 2/haloperoxidase"/>
    <property type="match status" value="1"/>
</dbReference>
<evidence type="ECO:0000256" key="2">
    <source>
        <dbReference type="ARBA" id="ARBA00032707"/>
    </source>
</evidence>
<evidence type="ECO:0000256" key="1">
    <source>
        <dbReference type="ARBA" id="ARBA00012374"/>
    </source>
</evidence>
<dbReference type="Pfam" id="PF01569">
    <property type="entry name" value="PAP2"/>
    <property type="match status" value="1"/>
</dbReference>